<dbReference type="AlphaFoldDB" id="A0A2W7K3J3"/>
<name>A0A2W7K3J3_9PROT</name>
<feature type="compositionally biased region" description="Basic and acidic residues" evidence="1">
    <location>
        <begin position="13"/>
        <end position="26"/>
    </location>
</feature>
<sequence>MSASSSSSSTTGRGDDPPSKRQRGDGHIAPLRTRTGQACGAVIDERPACAPVGGHAGPALPAHFHLNERSLVLLQRGTVNNAFSGVVNVRTGEITIHPLADEAYDGGDRTFSRHGDGYPTSRFPGGLPAGSPLIEDTPARPLPPGGHRGRSMSVPGPPRHVEPITHMDPDWQGEVSHEQIARRVGGIPAPAGPHGDTYSRFVGFTVWIGPVQDTQTPTSLRPTGPMVFRLVCTSRALNTPKFGAGGKMTRAWAERLRAAFDNARLPRPYSADDLGLLSVTEDMGGPTG</sequence>
<gene>
    <name evidence="2" type="ORF">C8P66_11982</name>
</gene>
<dbReference type="RefSeq" id="WP_111399363.1">
    <property type="nucleotide sequence ID" value="NZ_QKYU01000019.1"/>
</dbReference>
<reference evidence="2 3" key="1">
    <citation type="submission" date="2018-06" db="EMBL/GenBank/DDBJ databases">
        <title>Genomic Encyclopedia of Archaeal and Bacterial Type Strains, Phase II (KMG-II): from individual species to whole genera.</title>
        <authorList>
            <person name="Goeker M."/>
        </authorList>
    </citation>
    <scope>NUCLEOTIDE SEQUENCE [LARGE SCALE GENOMIC DNA]</scope>
    <source>
        <strain evidence="2 3">DSM 24525</strain>
    </source>
</reference>
<dbReference type="EMBL" id="QKYU01000019">
    <property type="protein sequence ID" value="PZW42190.1"/>
    <property type="molecule type" value="Genomic_DNA"/>
</dbReference>
<organism evidence="2 3">
    <name type="scientific">Humitalea rosea</name>
    <dbReference type="NCBI Taxonomy" id="990373"/>
    <lineage>
        <taxon>Bacteria</taxon>
        <taxon>Pseudomonadati</taxon>
        <taxon>Pseudomonadota</taxon>
        <taxon>Alphaproteobacteria</taxon>
        <taxon>Acetobacterales</taxon>
        <taxon>Roseomonadaceae</taxon>
        <taxon>Humitalea</taxon>
    </lineage>
</organism>
<comment type="caution">
    <text evidence="2">The sequence shown here is derived from an EMBL/GenBank/DDBJ whole genome shotgun (WGS) entry which is preliminary data.</text>
</comment>
<evidence type="ECO:0000256" key="1">
    <source>
        <dbReference type="SAM" id="MobiDB-lite"/>
    </source>
</evidence>
<feature type="region of interest" description="Disordered" evidence="1">
    <location>
        <begin position="1"/>
        <end position="31"/>
    </location>
</feature>
<evidence type="ECO:0000313" key="2">
    <source>
        <dbReference type="EMBL" id="PZW42190.1"/>
    </source>
</evidence>
<protein>
    <submittedName>
        <fullName evidence="2">Uncharacterized protein</fullName>
    </submittedName>
</protein>
<proteinExistence type="predicted"/>
<evidence type="ECO:0000313" key="3">
    <source>
        <dbReference type="Proteomes" id="UP000249688"/>
    </source>
</evidence>
<dbReference type="Proteomes" id="UP000249688">
    <property type="component" value="Unassembled WGS sequence"/>
</dbReference>
<accession>A0A2W7K3J3</accession>
<keyword evidence="3" id="KW-1185">Reference proteome</keyword>